<name>A0A8X8AFM6_POPTO</name>
<comment type="caution">
    <text evidence="2">The sequence shown here is derived from an EMBL/GenBank/DDBJ whole genome shotgun (WGS) entry which is preliminary data.</text>
</comment>
<keyword evidence="3" id="KW-1185">Reference proteome</keyword>
<reference evidence="2" key="1">
    <citation type="journal article" date="2020" name="bioRxiv">
        <title>Hybrid origin of Populus tomentosa Carr. identified through genome sequencing and phylogenomic analysis.</title>
        <authorList>
            <person name="An X."/>
            <person name="Gao K."/>
            <person name="Chen Z."/>
            <person name="Li J."/>
            <person name="Yang X."/>
            <person name="Yang X."/>
            <person name="Zhou J."/>
            <person name="Guo T."/>
            <person name="Zhao T."/>
            <person name="Huang S."/>
            <person name="Miao D."/>
            <person name="Khan W.U."/>
            <person name="Rao P."/>
            <person name="Ye M."/>
            <person name="Lei B."/>
            <person name="Liao W."/>
            <person name="Wang J."/>
            <person name="Ji L."/>
            <person name="Li Y."/>
            <person name="Guo B."/>
            <person name="Mustafa N.S."/>
            <person name="Li S."/>
            <person name="Yun Q."/>
            <person name="Keller S.R."/>
            <person name="Mao J."/>
            <person name="Zhang R."/>
            <person name="Strauss S.H."/>
        </authorList>
    </citation>
    <scope>NUCLEOTIDE SEQUENCE</scope>
    <source>
        <strain evidence="2">GM15</strain>
        <tissue evidence="2">Leaf</tissue>
    </source>
</reference>
<protein>
    <submittedName>
        <fullName evidence="2">Uncharacterized protein</fullName>
    </submittedName>
</protein>
<dbReference type="EMBL" id="JAAWWB010000003">
    <property type="protein sequence ID" value="KAG6785906.1"/>
    <property type="molecule type" value="Genomic_DNA"/>
</dbReference>
<evidence type="ECO:0000313" key="3">
    <source>
        <dbReference type="Proteomes" id="UP000886885"/>
    </source>
</evidence>
<sequence length="220" mass="25148">MKFTCLHGAWALALYIRVPLKSAFQTVISHPEYAEHASLDVPIETGTLLFPLFLCCPPSPRLKPNQYSSARTHLSKPFSWPHVSLVAWKPNRFRGRTVVFGGNSNDHRPLINMHLVAHFSVFLSKAWLFEDAWLCIFISEKHSGRLKISEILAWCDANLQSSHDVLGYRFTLLSEYNGTNTVDLKFSDKPIISSEYMYVFAVLKDKAEYRTNCLVLLRSL</sequence>
<evidence type="ECO:0000313" key="2">
    <source>
        <dbReference type="EMBL" id="KAG6785906.1"/>
    </source>
</evidence>
<dbReference type="Proteomes" id="UP000886885">
    <property type="component" value="Chromosome 2A"/>
</dbReference>
<proteinExistence type="predicted"/>
<keyword evidence="1" id="KW-0732">Signal</keyword>
<evidence type="ECO:0000256" key="1">
    <source>
        <dbReference type="SAM" id="SignalP"/>
    </source>
</evidence>
<organism evidence="2 3">
    <name type="scientific">Populus tomentosa</name>
    <name type="common">Chinese white poplar</name>
    <dbReference type="NCBI Taxonomy" id="118781"/>
    <lineage>
        <taxon>Eukaryota</taxon>
        <taxon>Viridiplantae</taxon>
        <taxon>Streptophyta</taxon>
        <taxon>Embryophyta</taxon>
        <taxon>Tracheophyta</taxon>
        <taxon>Spermatophyta</taxon>
        <taxon>Magnoliopsida</taxon>
        <taxon>eudicotyledons</taxon>
        <taxon>Gunneridae</taxon>
        <taxon>Pentapetalae</taxon>
        <taxon>rosids</taxon>
        <taxon>fabids</taxon>
        <taxon>Malpighiales</taxon>
        <taxon>Salicaceae</taxon>
        <taxon>Saliceae</taxon>
        <taxon>Populus</taxon>
    </lineage>
</organism>
<feature type="chain" id="PRO_5036487479" evidence="1">
    <location>
        <begin position="24"/>
        <end position="220"/>
    </location>
</feature>
<dbReference type="AlphaFoldDB" id="A0A8X8AFM6"/>
<feature type="signal peptide" evidence="1">
    <location>
        <begin position="1"/>
        <end position="23"/>
    </location>
</feature>
<gene>
    <name evidence="2" type="ORF">POTOM_007497</name>
</gene>
<accession>A0A8X8AFM6</accession>